<keyword evidence="2" id="KW-1185">Reference proteome</keyword>
<reference evidence="1" key="1">
    <citation type="submission" date="2016-01" db="EMBL/GenBank/DDBJ databases">
        <authorList>
            <person name="Peeters C."/>
        </authorList>
    </citation>
    <scope>NUCLEOTIDE SEQUENCE [LARGE SCALE GENOMIC DNA]</scope>
    <source>
        <strain evidence="1">LMG 29323</strain>
    </source>
</reference>
<organism evidence="1 2">
    <name type="scientific">Caballeronia pedi</name>
    <dbReference type="NCBI Taxonomy" id="1777141"/>
    <lineage>
        <taxon>Bacteria</taxon>
        <taxon>Pseudomonadati</taxon>
        <taxon>Pseudomonadota</taxon>
        <taxon>Betaproteobacteria</taxon>
        <taxon>Burkholderiales</taxon>
        <taxon>Burkholderiaceae</taxon>
        <taxon>Caballeronia</taxon>
    </lineage>
</organism>
<dbReference type="STRING" id="1777141.AWB80_03048"/>
<accession>A0A158B496</accession>
<dbReference type="AlphaFoldDB" id="A0A158B496"/>
<dbReference type="InterPro" id="IPR008514">
    <property type="entry name" value="T6SS_Hcp"/>
</dbReference>
<dbReference type="InterPro" id="IPR036624">
    <property type="entry name" value="Hcp1-lik_sf"/>
</dbReference>
<dbReference type="PANTHER" id="PTHR36152:SF5">
    <property type="entry name" value="PROTEIN HCP1"/>
    <property type="match status" value="1"/>
</dbReference>
<dbReference type="OrthoDB" id="5066999at2"/>
<dbReference type="EMBL" id="FCOE02000008">
    <property type="protein sequence ID" value="SAK64843.1"/>
    <property type="molecule type" value="Genomic_DNA"/>
</dbReference>
<comment type="caution">
    <text evidence="1">The sequence shown here is derived from an EMBL/GenBank/DDBJ whole genome shotgun (WGS) entry which is preliminary data.</text>
</comment>
<name>A0A158B496_9BURK</name>
<proteinExistence type="predicted"/>
<dbReference type="SUPFAM" id="SSF141452">
    <property type="entry name" value="Hcp1-like"/>
    <property type="match status" value="1"/>
</dbReference>
<dbReference type="RefSeq" id="WP_061175496.1">
    <property type="nucleotide sequence ID" value="NZ_FCOE02000008.1"/>
</dbReference>
<dbReference type="Proteomes" id="UP000054911">
    <property type="component" value="Unassembled WGS sequence"/>
</dbReference>
<evidence type="ECO:0000313" key="2">
    <source>
        <dbReference type="Proteomes" id="UP000054911"/>
    </source>
</evidence>
<gene>
    <name evidence="1" type="ORF">AWB80_03048</name>
</gene>
<evidence type="ECO:0000313" key="1">
    <source>
        <dbReference type="EMBL" id="SAK64843.1"/>
    </source>
</evidence>
<sequence length="163" mass="17843">MSGSNIWLKMSDIEGDSTDFGHEGEIDVMSWRWRLSKGSRNAVGKATTVHHLSIAHPVGAMSTSLISHMTMNRVAGEAVLSWRDPTAQAIPAGLGKVTPPKDSVKIIMKNVMIMDIEPFGYQMGHFEEVLLSFDVVKIESIKLRAGIPAGTVTAQYVCRPESF</sequence>
<dbReference type="PANTHER" id="PTHR36152">
    <property type="entry name" value="CYTOPLASMIC PROTEIN-RELATED"/>
    <property type="match status" value="1"/>
</dbReference>
<dbReference type="InterPro" id="IPR053165">
    <property type="entry name" value="HSI-I_assembly_Hcp1"/>
</dbReference>
<dbReference type="Gene3D" id="2.30.110.20">
    <property type="entry name" value="Hcp1-like"/>
    <property type="match status" value="1"/>
</dbReference>
<dbReference type="Pfam" id="PF05638">
    <property type="entry name" value="T6SS_HCP"/>
    <property type="match status" value="1"/>
</dbReference>
<protein>
    <submittedName>
        <fullName evidence="1">Hcp1 family type VI secretion system effector</fullName>
    </submittedName>
</protein>